<dbReference type="OrthoDB" id="3348320at2759"/>
<reference evidence="1 2" key="1">
    <citation type="journal article" date="2017" name="BMC Genomics">
        <title>Chromosome level assembly and secondary metabolite potential of the parasitic fungus Cordyceps militaris.</title>
        <authorList>
            <person name="Kramer G.J."/>
            <person name="Nodwell J.R."/>
        </authorList>
    </citation>
    <scope>NUCLEOTIDE SEQUENCE [LARGE SCALE GENOMIC DNA]</scope>
    <source>
        <strain evidence="1 2">ATCC 34164</strain>
    </source>
</reference>
<protein>
    <submittedName>
        <fullName evidence="1">Uncharacterized protein</fullName>
    </submittedName>
</protein>
<name>A0A2H4SVW3_CORMI</name>
<accession>A0A2H4SVW3</accession>
<dbReference type="AlphaFoldDB" id="A0A2H4SVW3"/>
<dbReference type="VEuPathDB" id="FungiDB:CCM_09266"/>
<dbReference type="Proteomes" id="UP000323067">
    <property type="component" value="Chromosome i"/>
</dbReference>
<sequence length="386" mass="43183">MASTPRREFSGDESRREFSAEDFDQALQALDVEIGKSKNMSKIAPIQLLSAGGFVAVTLFHNRGSTEDLDYIINPETPKVDKIKEKLQVAIRAVSEQQKLPPDWINSQMEIFAIGANKQRLFRDSVTQNVVLWRGVHLVIYAAQWEWTMARKLKRIGSERGEIDISDAVEILSRMVQENGGPLALETVKSWDAIVYTPLDMAAIQSVADAYMKRWGVAGITIPSLLLNPRSCFEEELVVIVIADFRGMGSISSHPLLNLPIKRGDERFHKACQHSVSNNIRVLGVCNPRQSPRRLVVVEEVGGLVAHHYDVAAAQIFIEPVERAERRVPETEQGDILELPDVALHAGRAGYVGASLDEHVVGGWQWFRLEAPRVRVQQLPEQFPAL</sequence>
<evidence type="ECO:0000313" key="1">
    <source>
        <dbReference type="EMBL" id="ATY67246.1"/>
    </source>
</evidence>
<dbReference type="VEuPathDB" id="FungiDB:A9K55_000338"/>
<evidence type="ECO:0000313" key="2">
    <source>
        <dbReference type="Proteomes" id="UP000323067"/>
    </source>
</evidence>
<gene>
    <name evidence="1" type="ORF">A9K55_000338</name>
</gene>
<dbReference type="EMBL" id="CP023328">
    <property type="protein sequence ID" value="ATY67246.1"/>
    <property type="molecule type" value="Genomic_DNA"/>
</dbReference>
<organism evidence="1 2">
    <name type="scientific">Cordyceps militaris</name>
    <name type="common">Caterpillar fungus</name>
    <name type="synonym">Clavaria militaris</name>
    <dbReference type="NCBI Taxonomy" id="73501"/>
    <lineage>
        <taxon>Eukaryota</taxon>
        <taxon>Fungi</taxon>
        <taxon>Dikarya</taxon>
        <taxon>Ascomycota</taxon>
        <taxon>Pezizomycotina</taxon>
        <taxon>Sordariomycetes</taxon>
        <taxon>Hypocreomycetidae</taxon>
        <taxon>Hypocreales</taxon>
        <taxon>Cordycipitaceae</taxon>
        <taxon>Cordyceps</taxon>
    </lineage>
</organism>
<proteinExistence type="predicted"/>